<dbReference type="eggNOG" id="ENOG502SMBJ">
    <property type="taxonomic scope" value="Eukaryota"/>
</dbReference>
<keyword evidence="1" id="KW-0472">Membrane</keyword>
<feature type="transmembrane region" description="Helical" evidence="1">
    <location>
        <begin position="134"/>
        <end position="157"/>
    </location>
</feature>
<dbReference type="Proteomes" id="UP000019376">
    <property type="component" value="Unassembled WGS sequence"/>
</dbReference>
<dbReference type="InterPro" id="IPR040410">
    <property type="entry name" value="UPF0658_Golgi"/>
</dbReference>
<dbReference type="STRING" id="933388.S7Z7M3"/>
<dbReference type="AlphaFoldDB" id="S7Z7M3"/>
<evidence type="ECO:0000313" key="2">
    <source>
        <dbReference type="EMBL" id="EPS26174.1"/>
    </source>
</evidence>
<organism evidence="2 3">
    <name type="scientific">Penicillium oxalicum (strain 114-2 / CGMCC 5302)</name>
    <name type="common">Penicillium decumbens</name>
    <dbReference type="NCBI Taxonomy" id="933388"/>
    <lineage>
        <taxon>Eukaryota</taxon>
        <taxon>Fungi</taxon>
        <taxon>Dikarya</taxon>
        <taxon>Ascomycota</taxon>
        <taxon>Pezizomycotina</taxon>
        <taxon>Eurotiomycetes</taxon>
        <taxon>Eurotiomycetidae</taxon>
        <taxon>Eurotiales</taxon>
        <taxon>Aspergillaceae</taxon>
        <taxon>Penicillium</taxon>
    </lineage>
</organism>
<keyword evidence="1" id="KW-0812">Transmembrane</keyword>
<dbReference type="HOGENOM" id="CLU_029564_1_0_1"/>
<gene>
    <name evidence="2" type="ORF">PDE_01110</name>
</gene>
<keyword evidence="3" id="KW-1185">Reference proteome</keyword>
<feature type="transmembrane region" description="Helical" evidence="1">
    <location>
        <begin position="178"/>
        <end position="202"/>
    </location>
</feature>
<name>S7Z7M3_PENO1</name>
<accession>S7Z7M3</accession>
<feature type="transmembrane region" description="Helical" evidence="1">
    <location>
        <begin position="12"/>
        <end position="32"/>
    </location>
</feature>
<sequence>MYRPSTRNEWLFCGPLFAQALIITALQIYILVEWQTWVYPNIIQVQVGYIVPINLVIFVFTCFYMMVLALDAVHHKNNLLLFAICASNVCIVVLSGMQPHSMRDAVRDLPTARDAHLEHLVNVNFDFLGRVDPALIACPVVFAICTVLIWPSAYRLHKDYAWAIYRTIHGDTSIKIRFIAYEVYLVLIKLDFYFITVFIIQYDLIDVHFRQPEFALTLAILPAMLIMMALAIWFVRKEWTMAMILIILTHGALAAYLVSRIVVLNGHGILGNTADKDMMLLFAYISLVLMIGTMVCASVCTFNFNHGLKSLFAESSPSHDEVDFEALPRRYEQMPSPYDRLSFGKNGRDEW</sequence>
<proteinExistence type="predicted"/>
<feature type="transmembrane region" description="Helical" evidence="1">
    <location>
        <begin position="214"/>
        <end position="235"/>
    </location>
</feature>
<feature type="transmembrane region" description="Helical" evidence="1">
    <location>
        <begin position="282"/>
        <end position="304"/>
    </location>
</feature>
<feature type="transmembrane region" description="Helical" evidence="1">
    <location>
        <begin position="242"/>
        <end position="262"/>
    </location>
</feature>
<dbReference type="EMBL" id="KB644408">
    <property type="protein sequence ID" value="EPS26174.1"/>
    <property type="molecule type" value="Genomic_DNA"/>
</dbReference>
<dbReference type="PhylomeDB" id="S7Z7M3"/>
<dbReference type="OrthoDB" id="10252009at2759"/>
<protein>
    <submittedName>
        <fullName evidence="2">Uncharacterized protein</fullName>
    </submittedName>
</protein>
<evidence type="ECO:0000313" key="3">
    <source>
        <dbReference type="Proteomes" id="UP000019376"/>
    </source>
</evidence>
<feature type="transmembrane region" description="Helical" evidence="1">
    <location>
        <begin position="47"/>
        <end position="67"/>
    </location>
</feature>
<dbReference type="PANTHER" id="PTHR34391">
    <property type="entry name" value="UPF0658 GOLGI APPARATUS MEMBRANE PROTEIN C1952.10C-RELATED"/>
    <property type="match status" value="1"/>
</dbReference>
<reference evidence="2 3" key="1">
    <citation type="journal article" date="2013" name="PLoS ONE">
        <title>Genomic and secretomic analyses reveal unique features of the lignocellulolytic enzyme system of Penicillium decumbens.</title>
        <authorList>
            <person name="Liu G."/>
            <person name="Zhang L."/>
            <person name="Wei X."/>
            <person name="Zou G."/>
            <person name="Qin Y."/>
            <person name="Ma L."/>
            <person name="Li J."/>
            <person name="Zheng H."/>
            <person name="Wang S."/>
            <person name="Wang C."/>
            <person name="Xun L."/>
            <person name="Zhao G.-P."/>
            <person name="Zhou Z."/>
            <person name="Qu Y."/>
        </authorList>
    </citation>
    <scope>NUCLEOTIDE SEQUENCE [LARGE SCALE GENOMIC DNA]</scope>
    <source>
        <strain evidence="3">114-2 / CGMCC 5302</strain>
    </source>
</reference>
<dbReference type="GO" id="GO:0005794">
    <property type="term" value="C:Golgi apparatus"/>
    <property type="evidence" value="ECO:0007669"/>
    <property type="project" value="TreeGrafter"/>
</dbReference>
<feature type="transmembrane region" description="Helical" evidence="1">
    <location>
        <begin position="79"/>
        <end position="97"/>
    </location>
</feature>
<evidence type="ECO:0000256" key="1">
    <source>
        <dbReference type="SAM" id="Phobius"/>
    </source>
</evidence>
<keyword evidence="1" id="KW-1133">Transmembrane helix</keyword>
<dbReference type="PANTHER" id="PTHR34391:SF1">
    <property type="entry name" value="UPF0658 GOLGI APPARATUS MEMBRANE PROTEIN C1952.10C-RELATED"/>
    <property type="match status" value="1"/>
</dbReference>